<accession>A0A5D3B3W7</accession>
<comment type="caution">
    <text evidence="2">The sequence shown here is derived from an EMBL/GenBank/DDBJ whole genome shotgun (WGS) entry which is preliminary data.</text>
</comment>
<dbReference type="SUPFAM" id="SSF51735">
    <property type="entry name" value="NAD(P)-binding Rossmann-fold domains"/>
    <property type="match status" value="1"/>
</dbReference>
<evidence type="ECO:0000313" key="3">
    <source>
        <dbReference type="Proteomes" id="UP000322245"/>
    </source>
</evidence>
<keyword evidence="3" id="KW-1185">Reference proteome</keyword>
<dbReference type="Proteomes" id="UP000322245">
    <property type="component" value="Unassembled WGS sequence"/>
</dbReference>
<gene>
    <name evidence="2" type="ORF">B9479_001576</name>
</gene>
<protein>
    <recommendedName>
        <fullName evidence="1">NAD-dependent epimerase/dehydratase domain-containing protein</fullName>
    </recommendedName>
</protein>
<dbReference type="InterPro" id="IPR036291">
    <property type="entry name" value="NAD(P)-bd_dom_sf"/>
</dbReference>
<sequence length="57" mass="5920">MKIFVTGATGWIGSHLTPLLVENGHTILALARSDSSASPIPFPPHMLPGLIIDPSGS</sequence>
<feature type="domain" description="NAD-dependent epimerase/dehydratase" evidence="1">
    <location>
        <begin position="3"/>
        <end position="37"/>
    </location>
</feature>
<proteinExistence type="predicted"/>
<reference evidence="2 3" key="1">
    <citation type="submission" date="2017-05" db="EMBL/GenBank/DDBJ databases">
        <title>The Genome Sequence of Tsuchiyaea wingfieldii DSM 27421.</title>
        <authorList>
            <person name="Cuomo C."/>
            <person name="Passer A."/>
            <person name="Billmyre B."/>
            <person name="Heitman J."/>
        </authorList>
    </citation>
    <scope>NUCLEOTIDE SEQUENCE [LARGE SCALE GENOMIC DNA]</scope>
    <source>
        <strain evidence="2 3">DSM 27421</strain>
    </source>
</reference>
<name>A0A5D3B3W7_9TREE</name>
<dbReference type="EMBL" id="NIDF01000010">
    <property type="protein sequence ID" value="TYJ57722.1"/>
    <property type="molecule type" value="Genomic_DNA"/>
</dbReference>
<dbReference type="Gene3D" id="3.40.50.720">
    <property type="entry name" value="NAD(P)-binding Rossmann-like Domain"/>
    <property type="match status" value="1"/>
</dbReference>
<dbReference type="InterPro" id="IPR001509">
    <property type="entry name" value="Epimerase_deHydtase"/>
</dbReference>
<evidence type="ECO:0000313" key="2">
    <source>
        <dbReference type="EMBL" id="TYJ57722.1"/>
    </source>
</evidence>
<dbReference type="AlphaFoldDB" id="A0A5D3B3W7"/>
<organism evidence="2 3">
    <name type="scientific">Cryptococcus floricola</name>
    <dbReference type="NCBI Taxonomy" id="2591691"/>
    <lineage>
        <taxon>Eukaryota</taxon>
        <taxon>Fungi</taxon>
        <taxon>Dikarya</taxon>
        <taxon>Basidiomycota</taxon>
        <taxon>Agaricomycotina</taxon>
        <taxon>Tremellomycetes</taxon>
        <taxon>Tremellales</taxon>
        <taxon>Cryptococcaceae</taxon>
        <taxon>Cryptococcus</taxon>
    </lineage>
</organism>
<evidence type="ECO:0000259" key="1">
    <source>
        <dbReference type="Pfam" id="PF01370"/>
    </source>
</evidence>
<dbReference type="Pfam" id="PF01370">
    <property type="entry name" value="Epimerase"/>
    <property type="match status" value="1"/>
</dbReference>